<accession>A0A5C7FN58</accession>
<comment type="caution">
    <text evidence="3">The sequence shown here is derived from an EMBL/GenBank/DDBJ whole genome shotgun (WGS) entry which is preliminary data.</text>
</comment>
<reference evidence="3 4" key="1">
    <citation type="submission" date="2019-08" db="EMBL/GenBank/DDBJ databases">
        <title>Lewinella sp. strain SSH13 Genome sequencing and assembly.</title>
        <authorList>
            <person name="Kim I."/>
        </authorList>
    </citation>
    <scope>NUCLEOTIDE SEQUENCE [LARGE SCALE GENOMIC DNA]</scope>
    <source>
        <strain evidence="3 4">SSH13</strain>
    </source>
</reference>
<organism evidence="3 4">
    <name type="scientific">Neolewinella aurantiaca</name>
    <dbReference type="NCBI Taxonomy" id="2602767"/>
    <lineage>
        <taxon>Bacteria</taxon>
        <taxon>Pseudomonadati</taxon>
        <taxon>Bacteroidota</taxon>
        <taxon>Saprospiria</taxon>
        <taxon>Saprospirales</taxon>
        <taxon>Lewinellaceae</taxon>
        <taxon>Neolewinella</taxon>
    </lineage>
</organism>
<dbReference type="OrthoDB" id="9808690at2"/>
<evidence type="ECO:0000256" key="1">
    <source>
        <dbReference type="SAM" id="Phobius"/>
    </source>
</evidence>
<evidence type="ECO:0000259" key="2">
    <source>
        <dbReference type="Pfam" id="PF07853"/>
    </source>
</evidence>
<feature type="transmembrane region" description="Helical" evidence="1">
    <location>
        <begin position="107"/>
        <end position="129"/>
    </location>
</feature>
<feature type="transmembrane region" description="Helical" evidence="1">
    <location>
        <begin position="182"/>
        <end position="202"/>
    </location>
</feature>
<feature type="transmembrane region" description="Helical" evidence="1">
    <location>
        <begin position="48"/>
        <end position="69"/>
    </location>
</feature>
<dbReference type="InterPro" id="IPR025962">
    <property type="entry name" value="SdpI/YhfL"/>
</dbReference>
<keyword evidence="1" id="KW-1133">Transmembrane helix</keyword>
<dbReference type="AlphaFoldDB" id="A0A5C7FN58"/>
<feature type="transmembrane region" description="Helical" evidence="1">
    <location>
        <begin position="7"/>
        <end position="28"/>
    </location>
</feature>
<dbReference type="PIRSF" id="PIRSF038959">
    <property type="entry name" value="SdpI"/>
    <property type="match status" value="1"/>
</dbReference>
<feature type="transmembrane region" description="Helical" evidence="1">
    <location>
        <begin position="158"/>
        <end position="176"/>
    </location>
</feature>
<feature type="domain" description="DUF1648" evidence="2">
    <location>
        <begin position="11"/>
        <end position="58"/>
    </location>
</feature>
<evidence type="ECO:0000313" key="3">
    <source>
        <dbReference type="EMBL" id="TXF88924.1"/>
    </source>
</evidence>
<dbReference type="Pfam" id="PF13630">
    <property type="entry name" value="SdpI"/>
    <property type="match status" value="1"/>
</dbReference>
<dbReference type="EMBL" id="VOXD01000018">
    <property type="protein sequence ID" value="TXF88924.1"/>
    <property type="molecule type" value="Genomic_DNA"/>
</dbReference>
<proteinExistence type="predicted"/>
<sequence length="213" mass="23340">MKNIHLITSLLFVFLPFIYLASIYGGLPEQIPIHFDWRGQPDGWGPKYILWLLPTIMVPMVMLIMAAIQKKIAKREAPEKSRAIGTITLIFVSLITCYIIHGAEAGSYAGLGGLSVLMGLFFGAMGNYLPVLRKNPYIGIRVPPTMSSEEKWTKTHRFAGPLFLLGGVLMVINGLLLGGGTVTVVLLIIVGAITLIPVVYAYRLPDEEDGDLV</sequence>
<evidence type="ECO:0000313" key="4">
    <source>
        <dbReference type="Proteomes" id="UP000321907"/>
    </source>
</evidence>
<dbReference type="InterPro" id="IPR026272">
    <property type="entry name" value="SdpI"/>
</dbReference>
<keyword evidence="4" id="KW-1185">Reference proteome</keyword>
<name>A0A5C7FN58_9BACT</name>
<gene>
    <name evidence="3" type="ORF">FUA23_12770</name>
</gene>
<dbReference type="RefSeq" id="WP_147931132.1">
    <property type="nucleotide sequence ID" value="NZ_VOXD01000018.1"/>
</dbReference>
<dbReference type="PANTHER" id="PTHR37810">
    <property type="entry name" value="IMMUNITY PROTEIN SDPI"/>
    <property type="match status" value="1"/>
</dbReference>
<feature type="transmembrane region" description="Helical" evidence="1">
    <location>
        <begin position="81"/>
        <end position="101"/>
    </location>
</feature>
<dbReference type="GO" id="GO:0009636">
    <property type="term" value="P:response to toxic substance"/>
    <property type="evidence" value="ECO:0007669"/>
    <property type="project" value="TreeGrafter"/>
</dbReference>
<protein>
    <submittedName>
        <fullName evidence="3">DUF1648 domain-containing protein</fullName>
    </submittedName>
</protein>
<dbReference type="InterPro" id="IPR012867">
    <property type="entry name" value="DUF1648"/>
</dbReference>
<dbReference type="PANTHER" id="PTHR37810:SF5">
    <property type="entry name" value="IMMUNITY PROTEIN SDPI"/>
    <property type="match status" value="1"/>
</dbReference>
<dbReference type="Pfam" id="PF07853">
    <property type="entry name" value="DUF1648"/>
    <property type="match status" value="1"/>
</dbReference>
<keyword evidence="1" id="KW-0812">Transmembrane</keyword>
<dbReference type="Proteomes" id="UP000321907">
    <property type="component" value="Unassembled WGS sequence"/>
</dbReference>
<keyword evidence="1" id="KW-0472">Membrane</keyword>